<name>A0ABQ2VXX9_9ACTN</name>
<protein>
    <submittedName>
        <fullName evidence="2">Uncharacterized protein</fullName>
    </submittedName>
</protein>
<sequence>MRAVRGAFALMVAMGAAVLLMPGQEHGPGDAVMSLLVRFGLPFAPTVGCPAIARMEIRPCGSWTSSAGQRLPAANGVPAAGAGRDVLAALAVRGVGAVADPALRAVLGGGAGGPLR</sequence>
<dbReference type="Proteomes" id="UP000660675">
    <property type="component" value="Unassembled WGS sequence"/>
</dbReference>
<feature type="chain" id="PRO_5047124366" evidence="1">
    <location>
        <begin position="28"/>
        <end position="116"/>
    </location>
</feature>
<keyword evidence="1" id="KW-0732">Signal</keyword>
<gene>
    <name evidence="2" type="ORF">GCM10015535_27650</name>
</gene>
<proteinExistence type="predicted"/>
<organism evidence="2 3">
    <name type="scientific">Streptomyces gelaticus</name>
    <dbReference type="NCBI Taxonomy" id="285446"/>
    <lineage>
        <taxon>Bacteria</taxon>
        <taxon>Bacillati</taxon>
        <taxon>Actinomycetota</taxon>
        <taxon>Actinomycetes</taxon>
        <taxon>Kitasatosporales</taxon>
        <taxon>Streptomycetaceae</taxon>
        <taxon>Streptomyces</taxon>
    </lineage>
</organism>
<accession>A0ABQ2VXX9</accession>
<dbReference type="EMBL" id="BMTF01000007">
    <property type="protein sequence ID" value="GGV83836.1"/>
    <property type="molecule type" value="Genomic_DNA"/>
</dbReference>
<evidence type="ECO:0000256" key="1">
    <source>
        <dbReference type="SAM" id="SignalP"/>
    </source>
</evidence>
<keyword evidence="3" id="KW-1185">Reference proteome</keyword>
<evidence type="ECO:0000313" key="2">
    <source>
        <dbReference type="EMBL" id="GGV83836.1"/>
    </source>
</evidence>
<evidence type="ECO:0000313" key="3">
    <source>
        <dbReference type="Proteomes" id="UP000660675"/>
    </source>
</evidence>
<reference evidence="3" key="1">
    <citation type="journal article" date="2019" name="Int. J. Syst. Evol. Microbiol.">
        <title>The Global Catalogue of Microorganisms (GCM) 10K type strain sequencing project: providing services to taxonomists for standard genome sequencing and annotation.</title>
        <authorList>
            <consortium name="The Broad Institute Genomics Platform"/>
            <consortium name="The Broad Institute Genome Sequencing Center for Infectious Disease"/>
            <person name="Wu L."/>
            <person name="Ma J."/>
        </authorList>
    </citation>
    <scope>NUCLEOTIDE SEQUENCE [LARGE SCALE GENOMIC DNA]</scope>
    <source>
        <strain evidence="3">JCM 4376</strain>
    </source>
</reference>
<feature type="signal peptide" evidence="1">
    <location>
        <begin position="1"/>
        <end position="27"/>
    </location>
</feature>
<comment type="caution">
    <text evidence="2">The sequence shown here is derived from an EMBL/GenBank/DDBJ whole genome shotgun (WGS) entry which is preliminary data.</text>
</comment>